<comment type="caution">
    <text evidence="10">The sequence shown here is derived from an EMBL/GenBank/DDBJ whole genome shotgun (WGS) entry which is preliminary data.</text>
</comment>
<dbReference type="Gene3D" id="3.20.20.70">
    <property type="entry name" value="Aldolase class I"/>
    <property type="match status" value="1"/>
</dbReference>
<comment type="similarity">
    <text evidence="2">Belongs to the nitronate monooxygenase family. NMO class I subfamily.</text>
</comment>
<dbReference type="PANTHER" id="PTHR42747">
    <property type="entry name" value="NITRONATE MONOOXYGENASE-RELATED"/>
    <property type="match status" value="1"/>
</dbReference>
<dbReference type="EMBL" id="JBHYPX010000025">
    <property type="protein sequence ID" value="MFE1353197.1"/>
    <property type="molecule type" value="Genomic_DNA"/>
</dbReference>
<comment type="cofactor">
    <cofactor evidence="1">
        <name>FMN</name>
        <dbReference type="ChEBI" id="CHEBI:58210"/>
    </cofactor>
</comment>
<evidence type="ECO:0000256" key="5">
    <source>
        <dbReference type="ARBA" id="ARBA00022643"/>
    </source>
</evidence>
<evidence type="ECO:0000256" key="9">
    <source>
        <dbReference type="ARBA" id="ARBA00049401"/>
    </source>
</evidence>
<dbReference type="GO" id="GO:0004497">
    <property type="term" value="F:monooxygenase activity"/>
    <property type="evidence" value="ECO:0007669"/>
    <property type="project" value="UniProtKB-KW"/>
</dbReference>
<reference evidence="10 11" key="1">
    <citation type="submission" date="2024-09" db="EMBL/GenBank/DDBJ databases">
        <title>The Natural Products Discovery Center: Release of the First 8490 Sequenced Strains for Exploring Actinobacteria Biosynthetic Diversity.</title>
        <authorList>
            <person name="Kalkreuter E."/>
            <person name="Kautsar S.A."/>
            <person name="Yang D."/>
            <person name="Bader C.D."/>
            <person name="Teijaro C.N."/>
            <person name="Fluegel L."/>
            <person name="Davis C.M."/>
            <person name="Simpson J.R."/>
            <person name="Lauterbach L."/>
            <person name="Steele A.D."/>
            <person name="Gui C."/>
            <person name="Meng S."/>
            <person name="Li G."/>
            <person name="Viehrig K."/>
            <person name="Ye F."/>
            <person name="Su P."/>
            <person name="Kiefer A.F."/>
            <person name="Nichols A."/>
            <person name="Cepeda A.J."/>
            <person name="Yan W."/>
            <person name="Fan B."/>
            <person name="Jiang Y."/>
            <person name="Adhikari A."/>
            <person name="Zheng C.-J."/>
            <person name="Schuster L."/>
            <person name="Cowan T.M."/>
            <person name="Smanski M.J."/>
            <person name="Chevrette M.G."/>
            <person name="De Carvalho L.P.S."/>
            <person name="Shen B."/>
        </authorList>
    </citation>
    <scope>NUCLEOTIDE SEQUENCE [LARGE SCALE GENOMIC DNA]</scope>
    <source>
        <strain evidence="10 11">NPDC058753</strain>
    </source>
</reference>
<keyword evidence="6" id="KW-0560">Oxidoreductase</keyword>
<dbReference type="PANTHER" id="PTHR42747:SF3">
    <property type="entry name" value="NITRONATE MONOOXYGENASE-RELATED"/>
    <property type="match status" value="1"/>
</dbReference>
<protein>
    <recommendedName>
        <fullName evidence="8">Propionate 3-nitronate monooxygenase</fullName>
    </recommendedName>
</protein>
<dbReference type="InterPro" id="IPR004136">
    <property type="entry name" value="NMO"/>
</dbReference>
<name>A0ABW6GKC5_9ACTN</name>
<evidence type="ECO:0000256" key="3">
    <source>
        <dbReference type="ARBA" id="ARBA00022575"/>
    </source>
</evidence>
<evidence type="ECO:0000313" key="11">
    <source>
        <dbReference type="Proteomes" id="UP001599542"/>
    </source>
</evidence>
<accession>A0ABW6GKC5</accession>
<proteinExistence type="inferred from homology"/>
<dbReference type="Proteomes" id="UP001599542">
    <property type="component" value="Unassembled WGS sequence"/>
</dbReference>
<keyword evidence="3" id="KW-0216">Detoxification</keyword>
<evidence type="ECO:0000256" key="1">
    <source>
        <dbReference type="ARBA" id="ARBA00001917"/>
    </source>
</evidence>
<dbReference type="Pfam" id="PF03060">
    <property type="entry name" value="NMO"/>
    <property type="match status" value="1"/>
</dbReference>
<evidence type="ECO:0000256" key="2">
    <source>
        <dbReference type="ARBA" id="ARBA00009881"/>
    </source>
</evidence>
<keyword evidence="7 10" id="KW-0503">Monooxygenase</keyword>
<organism evidence="10 11">
    <name type="scientific">Kitasatospora phosalacinea</name>
    <dbReference type="NCBI Taxonomy" id="2065"/>
    <lineage>
        <taxon>Bacteria</taxon>
        <taxon>Bacillati</taxon>
        <taxon>Actinomycetota</taxon>
        <taxon>Actinomycetes</taxon>
        <taxon>Kitasatosporales</taxon>
        <taxon>Streptomycetaceae</taxon>
        <taxon>Kitasatospora</taxon>
    </lineage>
</organism>
<dbReference type="CDD" id="cd04730">
    <property type="entry name" value="NPD_like"/>
    <property type="match status" value="1"/>
</dbReference>
<keyword evidence="11" id="KW-1185">Reference proteome</keyword>
<evidence type="ECO:0000256" key="8">
    <source>
        <dbReference type="ARBA" id="ARBA00031155"/>
    </source>
</evidence>
<evidence type="ECO:0000313" key="10">
    <source>
        <dbReference type="EMBL" id="MFE1353197.1"/>
    </source>
</evidence>
<comment type="catalytic activity">
    <reaction evidence="9">
        <text>3 propionate 3-nitronate + 3 O2 + H2O = 3 3-oxopropanoate + 2 nitrate + nitrite + H2O2 + 3 H(+)</text>
        <dbReference type="Rhea" id="RHEA:57332"/>
        <dbReference type="ChEBI" id="CHEBI:15377"/>
        <dbReference type="ChEBI" id="CHEBI:15378"/>
        <dbReference type="ChEBI" id="CHEBI:15379"/>
        <dbReference type="ChEBI" id="CHEBI:16240"/>
        <dbReference type="ChEBI" id="CHEBI:16301"/>
        <dbReference type="ChEBI" id="CHEBI:17632"/>
        <dbReference type="ChEBI" id="CHEBI:33190"/>
        <dbReference type="ChEBI" id="CHEBI:136067"/>
    </reaction>
</comment>
<keyword evidence="4" id="KW-0285">Flavoprotein</keyword>
<evidence type="ECO:0000256" key="7">
    <source>
        <dbReference type="ARBA" id="ARBA00023033"/>
    </source>
</evidence>
<keyword evidence="5" id="KW-0288">FMN</keyword>
<dbReference type="InterPro" id="IPR013785">
    <property type="entry name" value="Aldolase_TIM"/>
</dbReference>
<dbReference type="RefSeq" id="WP_380328353.1">
    <property type="nucleotide sequence ID" value="NZ_JBHYPW010000047.1"/>
</dbReference>
<sequence>MVFDWTVPLVAAPMAGGASTPELVAAVNGAGGLGFLAAGYRSAGEMGRQVGRVRELTDRPIGVNLFVPGPPAPPGAVDAYRERLLPEAARRGVELPAVIPPDRDDWDAKLDALLRGPARGVEWLSYTFGLPEAAEAAAVRAAGIRQLGTVTTPEEARAAAALGLDALVVQGPEAGGHRATHRAGDPPGTLPLLQLLGAVREVTSLPLVAAGGLGDGAAIAAALAAGAVGAQLGTAYLRTDESGASAAHRRALVELDATTVTRAFTGRPARGLRNAFIERHEGHAPGAYPEVHHLTQPLRAAAGRAEDLTAMHLWAGTAHRGAREGRAADVTRELWREALRA</sequence>
<gene>
    <name evidence="10" type="ORF">ACFW6T_14560</name>
</gene>
<evidence type="ECO:0000256" key="4">
    <source>
        <dbReference type="ARBA" id="ARBA00022630"/>
    </source>
</evidence>
<dbReference type="SUPFAM" id="SSF51412">
    <property type="entry name" value="Inosine monophosphate dehydrogenase (IMPDH)"/>
    <property type="match status" value="1"/>
</dbReference>
<evidence type="ECO:0000256" key="6">
    <source>
        <dbReference type="ARBA" id="ARBA00023002"/>
    </source>
</evidence>